<dbReference type="InterPro" id="IPR011055">
    <property type="entry name" value="Dup_hybrid_motif"/>
</dbReference>
<dbReference type="SUPFAM" id="SSF51261">
    <property type="entry name" value="Duplicated hybrid motif"/>
    <property type="match status" value="1"/>
</dbReference>
<dbReference type="Pfam" id="PF01551">
    <property type="entry name" value="Peptidase_M23"/>
    <property type="match status" value="1"/>
</dbReference>
<keyword evidence="4" id="KW-1185">Reference proteome</keyword>
<dbReference type="Gene3D" id="2.70.70.10">
    <property type="entry name" value="Glucose Permease (Domain IIA)"/>
    <property type="match status" value="1"/>
</dbReference>
<dbReference type="AlphaFoldDB" id="A0A1I4JPP8"/>
<dbReference type="InterPro" id="IPR016047">
    <property type="entry name" value="M23ase_b-sheet_dom"/>
</dbReference>
<evidence type="ECO:0000256" key="1">
    <source>
        <dbReference type="ARBA" id="ARBA00022729"/>
    </source>
</evidence>
<dbReference type="PANTHER" id="PTHR21666:SF289">
    <property type="entry name" value="L-ALA--D-GLU ENDOPEPTIDASE"/>
    <property type="match status" value="1"/>
</dbReference>
<dbReference type="STRING" id="1123291.SAMN04490355_101376"/>
<accession>A0A1I4JPP8</accession>
<dbReference type="OrthoDB" id="9809488at2"/>
<name>A0A1I4JPP8_9FIRM</name>
<dbReference type="PANTHER" id="PTHR21666">
    <property type="entry name" value="PEPTIDASE-RELATED"/>
    <property type="match status" value="1"/>
</dbReference>
<dbReference type="GO" id="GO:0004222">
    <property type="term" value="F:metalloendopeptidase activity"/>
    <property type="evidence" value="ECO:0007669"/>
    <property type="project" value="TreeGrafter"/>
</dbReference>
<evidence type="ECO:0000259" key="2">
    <source>
        <dbReference type="Pfam" id="PF01551"/>
    </source>
</evidence>
<dbReference type="CDD" id="cd12797">
    <property type="entry name" value="M23_peptidase"/>
    <property type="match status" value="1"/>
</dbReference>
<sequence>MAKLWNKLRKNRWGETREVDYSWQYPEEERNYSWLKKTIIAGVLFAIVYCAHISETAIGKIMDDGVRYTLTAQTDVNYVVEKIISVAPENLDLSLLKRVQTTISKPADPLLYMHTPVPGKVIVPFGWGVHPVLKQERMHEGIEMEAALGTSVQAAAPGKVKMITDSAQLGKVVIIEHSQEIETLYGHLGEVIVQQGDEISQGQIIAKVGKSGMVTGPLLYFEVRENGKAIDPTTRLKGELPKREEK</sequence>
<dbReference type="Proteomes" id="UP000199520">
    <property type="component" value="Unassembled WGS sequence"/>
</dbReference>
<dbReference type="EMBL" id="FOTS01000013">
    <property type="protein sequence ID" value="SFL68512.1"/>
    <property type="molecule type" value="Genomic_DNA"/>
</dbReference>
<evidence type="ECO:0000313" key="3">
    <source>
        <dbReference type="EMBL" id="SFL68512.1"/>
    </source>
</evidence>
<reference evidence="4" key="1">
    <citation type="submission" date="2016-10" db="EMBL/GenBank/DDBJ databases">
        <authorList>
            <person name="Varghese N."/>
            <person name="Submissions S."/>
        </authorList>
    </citation>
    <scope>NUCLEOTIDE SEQUENCE [LARGE SCALE GENOMIC DNA]</scope>
    <source>
        <strain evidence="4">DSM 13327</strain>
    </source>
</reference>
<proteinExistence type="predicted"/>
<organism evidence="3 4">
    <name type="scientific">Pelosinus propionicus DSM 13327</name>
    <dbReference type="NCBI Taxonomy" id="1123291"/>
    <lineage>
        <taxon>Bacteria</taxon>
        <taxon>Bacillati</taxon>
        <taxon>Bacillota</taxon>
        <taxon>Negativicutes</taxon>
        <taxon>Selenomonadales</taxon>
        <taxon>Sporomusaceae</taxon>
        <taxon>Pelosinus</taxon>
    </lineage>
</organism>
<keyword evidence="1" id="KW-0732">Signal</keyword>
<gene>
    <name evidence="3" type="ORF">SAMN04490355_101376</name>
</gene>
<dbReference type="RefSeq" id="WP_090935535.1">
    <property type="nucleotide sequence ID" value="NZ_FOTS01000013.1"/>
</dbReference>
<evidence type="ECO:0000313" key="4">
    <source>
        <dbReference type="Proteomes" id="UP000199520"/>
    </source>
</evidence>
<protein>
    <submittedName>
        <fullName evidence="3">Peptidase family M23</fullName>
    </submittedName>
</protein>
<feature type="domain" description="M23ase beta-sheet core" evidence="2">
    <location>
        <begin position="137"/>
        <end position="232"/>
    </location>
</feature>
<dbReference type="InterPro" id="IPR050570">
    <property type="entry name" value="Cell_wall_metabolism_enzyme"/>
</dbReference>